<gene>
    <name evidence="2" type="ORF">AVDCRST_MAG71-1396</name>
</gene>
<feature type="compositionally biased region" description="Basic residues" evidence="1">
    <location>
        <begin position="1"/>
        <end position="13"/>
    </location>
</feature>
<reference evidence="2" key="1">
    <citation type="submission" date="2020-02" db="EMBL/GenBank/DDBJ databases">
        <authorList>
            <person name="Meier V. D."/>
        </authorList>
    </citation>
    <scope>NUCLEOTIDE SEQUENCE</scope>
    <source>
        <strain evidence="2">AVDCRST_MAG71</strain>
    </source>
</reference>
<evidence type="ECO:0000313" key="2">
    <source>
        <dbReference type="EMBL" id="CAA9322770.1"/>
    </source>
</evidence>
<sequence length="64" mass="6870">GQRCGRPSRRASRRSGTSLIAPRLQPAACSLQRAARSAQSQQTTAAAPATCTCDSQRVQRLIQM</sequence>
<feature type="non-terminal residue" evidence="2">
    <location>
        <position position="64"/>
    </location>
</feature>
<proteinExistence type="predicted"/>
<accession>A0A6J4L520</accession>
<dbReference type="AlphaFoldDB" id="A0A6J4L520"/>
<feature type="region of interest" description="Disordered" evidence="1">
    <location>
        <begin position="1"/>
        <end position="23"/>
    </location>
</feature>
<dbReference type="EMBL" id="CADCUA010000340">
    <property type="protein sequence ID" value="CAA9322770.1"/>
    <property type="molecule type" value="Genomic_DNA"/>
</dbReference>
<name>A0A6J4L520_9GAMM</name>
<protein>
    <submittedName>
        <fullName evidence="2">Uncharacterized protein</fullName>
    </submittedName>
</protein>
<feature type="non-terminal residue" evidence="2">
    <location>
        <position position="1"/>
    </location>
</feature>
<organism evidence="2">
    <name type="scientific">uncultured Lysobacter sp</name>
    <dbReference type="NCBI Taxonomy" id="271060"/>
    <lineage>
        <taxon>Bacteria</taxon>
        <taxon>Pseudomonadati</taxon>
        <taxon>Pseudomonadota</taxon>
        <taxon>Gammaproteobacteria</taxon>
        <taxon>Lysobacterales</taxon>
        <taxon>Lysobacteraceae</taxon>
        <taxon>Lysobacter</taxon>
        <taxon>environmental samples</taxon>
    </lineage>
</organism>
<evidence type="ECO:0000256" key="1">
    <source>
        <dbReference type="SAM" id="MobiDB-lite"/>
    </source>
</evidence>